<evidence type="ECO:0008006" key="3">
    <source>
        <dbReference type="Google" id="ProtNLM"/>
    </source>
</evidence>
<evidence type="ECO:0000313" key="2">
    <source>
        <dbReference type="EMBL" id="AFU63373.1"/>
    </source>
</evidence>
<geneLocation type="plasmid" evidence="2">
    <name>pPDL2</name>
</geneLocation>
<evidence type="ECO:0000256" key="1">
    <source>
        <dbReference type="SAM" id="MobiDB-lite"/>
    </source>
</evidence>
<feature type="region of interest" description="Disordered" evidence="1">
    <location>
        <begin position="59"/>
        <end position="94"/>
    </location>
</feature>
<dbReference type="SUPFAM" id="SSF47598">
    <property type="entry name" value="Ribbon-helix-helix"/>
    <property type="match status" value="1"/>
</dbReference>
<name>K4I159_SPHSA</name>
<organism evidence="2">
    <name type="scientific">Sphingobium fuliginis ATCC 27551</name>
    <dbReference type="NCBI Taxonomy" id="1208342"/>
    <lineage>
        <taxon>Bacteria</taxon>
        <taxon>Pseudomonadati</taxon>
        <taxon>Pseudomonadota</taxon>
        <taxon>Alphaproteobacteria</taxon>
        <taxon>Sphingomonadales</taxon>
        <taxon>Sphingomonadaceae</taxon>
        <taxon>Sphingobium</taxon>
    </lineage>
</organism>
<sequence>MTMSKATYPLKLPTSIKAAAARLAKEDGVSLNQWIATAVAQKIGAVETAAEFFTRRAKGHTGSGLGRILDKVPNRPPEAGDELPEGWTLDRLRQ</sequence>
<protein>
    <recommendedName>
        <fullName evidence="3">Pilus assembly protein HicB</fullName>
    </recommendedName>
</protein>
<dbReference type="InterPro" id="IPR010985">
    <property type="entry name" value="Ribbon_hlx_hlx"/>
</dbReference>
<dbReference type="InterPro" id="IPR008651">
    <property type="entry name" value="Uncharacterised_HicB"/>
</dbReference>
<proteinExistence type="predicted"/>
<dbReference type="GO" id="GO:0006355">
    <property type="term" value="P:regulation of DNA-templated transcription"/>
    <property type="evidence" value="ECO:0007669"/>
    <property type="project" value="InterPro"/>
</dbReference>
<gene>
    <name evidence="2" type="ORF">SPF_037</name>
</gene>
<dbReference type="AlphaFoldDB" id="K4I159"/>
<reference evidence="2" key="1">
    <citation type="journal article" date="2012" name="G3 (Bethesda)">
        <title>Multiple Mechanisms Contribute to Lateral Transfer of an Organophosphate Degradation (opd) Island in Sphingobium fuliginis ATCC 27551.</title>
        <authorList>
            <person name="Paul E.V."/>
            <person name="Longkumer T."/>
            <person name="Chakka D."/>
            <person name="Muthyala V.R."/>
            <person name="Parthasarathy S."/>
            <person name="Madugundu A.K."/>
            <person name="Ghanta S."/>
            <person name="Medipally S.R."/>
            <person name="Panthula S.C."/>
            <person name="Yekkala H."/>
            <person name="Siddavattam D."/>
        </authorList>
    </citation>
    <scope>NUCLEOTIDE SEQUENCE</scope>
    <source>
        <strain evidence="2">ATCC 27551</strain>
        <plasmid evidence="2">pPDL2</plasmid>
    </source>
</reference>
<dbReference type="Pfam" id="PF05534">
    <property type="entry name" value="HicB"/>
    <property type="match status" value="1"/>
</dbReference>
<dbReference type="EMBL" id="JX312671">
    <property type="protein sequence ID" value="AFU63373.1"/>
    <property type="molecule type" value="Genomic_DNA"/>
</dbReference>
<accession>K4I159</accession>
<keyword evidence="2" id="KW-0614">Plasmid</keyword>